<dbReference type="InterPro" id="IPR055286">
    <property type="entry name" value="RXYLT1-like"/>
</dbReference>
<dbReference type="EMBL" id="MN739721">
    <property type="protein sequence ID" value="QHT22931.1"/>
    <property type="molecule type" value="Genomic_DNA"/>
</dbReference>
<name>A0A6C0E2U2_9ZZZZ</name>
<dbReference type="PANTHER" id="PTHR15576:SF1">
    <property type="entry name" value="RIBITOL-5-PHOSPHATE XYLOSYLTRANSFERASE 1"/>
    <property type="match status" value="1"/>
</dbReference>
<evidence type="ECO:0000259" key="1">
    <source>
        <dbReference type="Pfam" id="PF24785"/>
    </source>
</evidence>
<dbReference type="PANTHER" id="PTHR15576">
    <property type="entry name" value="RIBITOL-5-PHOSPHATE XYLOSYLTRANSFERASE 1"/>
    <property type="match status" value="1"/>
</dbReference>
<feature type="domain" description="RXYLT1 C-terminal" evidence="1">
    <location>
        <begin position="107"/>
        <end position="152"/>
    </location>
</feature>
<dbReference type="AlphaFoldDB" id="A0A6C0E2U2"/>
<evidence type="ECO:0000313" key="2">
    <source>
        <dbReference type="EMBL" id="QHT22931.1"/>
    </source>
</evidence>
<dbReference type="GO" id="GO:0005794">
    <property type="term" value="C:Golgi apparatus"/>
    <property type="evidence" value="ECO:0007669"/>
    <property type="project" value="TreeGrafter"/>
</dbReference>
<dbReference type="InterPro" id="IPR057538">
    <property type="entry name" value="RXYLT1_C"/>
</dbReference>
<proteinExistence type="predicted"/>
<dbReference type="GO" id="GO:0120053">
    <property type="term" value="F:ribitol beta-1,4-xylosyltransferase activity"/>
    <property type="evidence" value="ECO:0007669"/>
    <property type="project" value="InterPro"/>
</dbReference>
<protein>
    <recommendedName>
        <fullName evidence="1">RXYLT1 C-terminal domain-containing protein</fullName>
    </recommendedName>
</protein>
<dbReference type="Pfam" id="PF24785">
    <property type="entry name" value="RXYLT1_C"/>
    <property type="match status" value="1"/>
</dbReference>
<accession>A0A6C0E2U2</accession>
<sequence length="224" mass="26346">MNHPIKTYSCMTLREWQQLYKDPSTLIVQASAMDGSDSWQHFPIGMNWTYMYNYTKGIQTQVGDHNLMVISCFNSNTDTRRRSSHTVNRKAIEINLLQNRIANQVIPIDKYFEALPNYKFVISPEGNGVDCHRHYEALLAGCIPIIEENTKIKKKYKGCPILFTKDYSEITEKYLSEQYDKMIDTEYDFSRLFLGYYDTETQEDIKQCGNCWLTRLTNQKFYDV</sequence>
<reference evidence="2" key="1">
    <citation type="journal article" date="2020" name="Nature">
        <title>Giant virus diversity and host interactions through global metagenomics.</title>
        <authorList>
            <person name="Schulz F."/>
            <person name="Roux S."/>
            <person name="Paez-Espino D."/>
            <person name="Jungbluth S."/>
            <person name="Walsh D.A."/>
            <person name="Denef V.J."/>
            <person name="McMahon K.D."/>
            <person name="Konstantinidis K.T."/>
            <person name="Eloe-Fadrosh E.A."/>
            <person name="Kyrpides N.C."/>
            <person name="Woyke T."/>
        </authorList>
    </citation>
    <scope>NUCLEOTIDE SEQUENCE</scope>
    <source>
        <strain evidence="2">GVMAG-M-3300023179-114</strain>
    </source>
</reference>
<organism evidence="2">
    <name type="scientific">viral metagenome</name>
    <dbReference type="NCBI Taxonomy" id="1070528"/>
    <lineage>
        <taxon>unclassified sequences</taxon>
        <taxon>metagenomes</taxon>
        <taxon>organismal metagenomes</taxon>
    </lineage>
</organism>
<dbReference type="GO" id="GO:0035269">
    <property type="term" value="P:protein O-linked glycosylation via mannose"/>
    <property type="evidence" value="ECO:0007669"/>
    <property type="project" value="InterPro"/>
</dbReference>